<dbReference type="EMBL" id="CAJVPD010000018">
    <property type="protein sequence ID" value="CAG8236363.1"/>
    <property type="molecule type" value="Genomic_DNA"/>
</dbReference>
<proteinExistence type="predicted"/>
<sequence length="268" mass="30636">MYSSTDLPVLTCHLFAYLAIIFYHTRQQVRIYSRTFSKHKAYLYLHIVTGLTELARYHIIKVRFNRENILPEPIDVLSCFIWGCTSVYLVKTLRRGDPLTTRPPYQTGAVLRPVLSITSYMLQSPDLHKVSIFALDSFLYARLGIFFFYYTPYLRGYSTSTMYSISIPLSAIIAIHESGVRGASVVFILAMAGVAKLNEWVSYRSRILEGAEPKSYIELLERQVIAALLYLGFADLDRLREVAKDEALTKPLTDEYVPTVEAEIQAHL</sequence>
<organism evidence="2 3">
    <name type="scientific">Penicillium salamii</name>
    <dbReference type="NCBI Taxonomy" id="1612424"/>
    <lineage>
        <taxon>Eukaryota</taxon>
        <taxon>Fungi</taxon>
        <taxon>Dikarya</taxon>
        <taxon>Ascomycota</taxon>
        <taxon>Pezizomycotina</taxon>
        <taxon>Eurotiomycetes</taxon>
        <taxon>Eurotiomycetidae</taxon>
        <taxon>Eurotiales</taxon>
        <taxon>Aspergillaceae</taxon>
        <taxon>Penicillium</taxon>
    </lineage>
</organism>
<evidence type="ECO:0000313" key="3">
    <source>
        <dbReference type="Proteomes" id="UP001152592"/>
    </source>
</evidence>
<evidence type="ECO:0000313" key="2">
    <source>
        <dbReference type="EMBL" id="CAG8236363.1"/>
    </source>
</evidence>
<feature type="transmembrane region" description="Helical" evidence="1">
    <location>
        <begin position="130"/>
        <end position="151"/>
    </location>
</feature>
<dbReference type="AlphaFoldDB" id="A0A9W4I7E7"/>
<dbReference type="Proteomes" id="UP001152592">
    <property type="component" value="Unassembled WGS sequence"/>
</dbReference>
<accession>A0A9W4I7E7</accession>
<keyword evidence="1" id="KW-0472">Membrane</keyword>
<protein>
    <submittedName>
        <fullName evidence="2">Uncharacterized protein</fullName>
    </submittedName>
</protein>
<gene>
    <name evidence="2" type="ORF">PSALAMII_LOCUS393</name>
</gene>
<dbReference type="OrthoDB" id="538223at2759"/>
<reference evidence="2" key="1">
    <citation type="submission" date="2021-07" db="EMBL/GenBank/DDBJ databases">
        <authorList>
            <person name="Branca A.L. A."/>
        </authorList>
    </citation>
    <scope>NUCLEOTIDE SEQUENCE</scope>
</reference>
<keyword evidence="1" id="KW-0812">Transmembrane</keyword>
<feature type="transmembrane region" description="Helical" evidence="1">
    <location>
        <begin position="6"/>
        <end position="24"/>
    </location>
</feature>
<evidence type="ECO:0000256" key="1">
    <source>
        <dbReference type="SAM" id="Phobius"/>
    </source>
</evidence>
<feature type="transmembrane region" description="Helical" evidence="1">
    <location>
        <begin position="171"/>
        <end position="195"/>
    </location>
</feature>
<keyword evidence="1" id="KW-1133">Transmembrane helix</keyword>
<comment type="caution">
    <text evidence="2">The sequence shown here is derived from an EMBL/GenBank/DDBJ whole genome shotgun (WGS) entry which is preliminary data.</text>
</comment>
<name>A0A9W4I7E7_9EURO</name>